<gene>
    <name evidence="1" type="ORF">DBT54_05905</name>
</gene>
<dbReference type="GeneID" id="86858500"/>
<proteinExistence type="predicted"/>
<evidence type="ECO:0008006" key="3">
    <source>
        <dbReference type="Google" id="ProtNLM"/>
    </source>
</evidence>
<protein>
    <recommendedName>
        <fullName evidence="3">DUF3168 domain-containing protein</fullName>
    </recommendedName>
</protein>
<name>A0A329NY28_9LACT</name>
<comment type="caution">
    <text evidence="1">The sequence shown here is derived from an EMBL/GenBank/DDBJ whole genome shotgun (WGS) entry which is preliminary data.</text>
</comment>
<reference evidence="1 2" key="1">
    <citation type="submission" date="2018-04" db="EMBL/GenBank/DDBJ databases">
        <title>Aerococcus urinae genomes.</title>
        <authorList>
            <person name="Hilt E."/>
            <person name="Gilbert N.M."/>
            <person name="Thomas-White K."/>
            <person name="Putonti C."/>
            <person name="Lewis A.L."/>
            <person name="Visck K.L."/>
            <person name="Wolfe A.J."/>
        </authorList>
    </citation>
    <scope>NUCLEOTIDE SEQUENCE [LARGE SCALE GENOMIC DNA]</scope>
    <source>
        <strain evidence="1 2">UMB7480</strain>
    </source>
</reference>
<evidence type="ECO:0000313" key="1">
    <source>
        <dbReference type="EMBL" id="RAV79151.1"/>
    </source>
</evidence>
<dbReference type="EMBL" id="QMHM01000009">
    <property type="protein sequence ID" value="RAV79151.1"/>
    <property type="molecule type" value="Genomic_DNA"/>
</dbReference>
<dbReference type="Proteomes" id="UP000251923">
    <property type="component" value="Unassembled WGS sequence"/>
</dbReference>
<dbReference type="AlphaFoldDB" id="A0A329NY28"/>
<evidence type="ECO:0000313" key="2">
    <source>
        <dbReference type="Proteomes" id="UP000251923"/>
    </source>
</evidence>
<accession>A0A329NY28</accession>
<organism evidence="1 2">
    <name type="scientific">Aerococcus urinae</name>
    <dbReference type="NCBI Taxonomy" id="1376"/>
    <lineage>
        <taxon>Bacteria</taxon>
        <taxon>Bacillati</taxon>
        <taxon>Bacillota</taxon>
        <taxon>Bacilli</taxon>
        <taxon>Lactobacillales</taxon>
        <taxon>Aerococcaceae</taxon>
        <taxon>Aerococcus</taxon>
    </lineage>
</organism>
<sequence>MKYSPKVNYLLDIKERLAPLNMPVFFKLPNSQQEEPFIVVGSHSSTTDKTAQTGYVIEDTSQMIDIFLPAGNRQKAEDIEYRAVRLLGRNQRISSQMMMDNSIGREVYHIIIRINELIM</sequence>
<dbReference type="RefSeq" id="WP_101560420.1">
    <property type="nucleotide sequence ID" value="NZ_JAMDYC010000002.1"/>
</dbReference>